<dbReference type="PANTHER" id="PTHR12197:SF251">
    <property type="entry name" value="EG:BACR7C10.4 PROTEIN"/>
    <property type="match status" value="1"/>
</dbReference>
<dbReference type="InterPro" id="IPR046341">
    <property type="entry name" value="SET_dom_sf"/>
</dbReference>
<dbReference type="PANTHER" id="PTHR12197">
    <property type="entry name" value="HISTONE-LYSINE N-METHYLTRANSFERASE SMYD"/>
    <property type="match status" value="1"/>
</dbReference>
<gene>
    <name evidence="2" type="ORF">B0T16DRAFT_516523</name>
</gene>
<evidence type="ECO:0008006" key="4">
    <source>
        <dbReference type="Google" id="ProtNLM"/>
    </source>
</evidence>
<dbReference type="Gene3D" id="1.25.40.10">
    <property type="entry name" value="Tetratricopeptide repeat domain"/>
    <property type="match status" value="1"/>
</dbReference>
<reference evidence="2" key="1">
    <citation type="submission" date="2023-06" db="EMBL/GenBank/DDBJ databases">
        <title>Genome-scale phylogeny and comparative genomics of the fungal order Sordariales.</title>
        <authorList>
            <consortium name="Lawrence Berkeley National Laboratory"/>
            <person name="Hensen N."/>
            <person name="Bonometti L."/>
            <person name="Westerberg I."/>
            <person name="Brannstrom I.O."/>
            <person name="Guillou S."/>
            <person name="Cros-Aarteil S."/>
            <person name="Calhoun S."/>
            <person name="Haridas S."/>
            <person name="Kuo A."/>
            <person name="Mondo S."/>
            <person name="Pangilinan J."/>
            <person name="Riley R."/>
            <person name="Labutti K."/>
            <person name="Andreopoulos B."/>
            <person name="Lipzen A."/>
            <person name="Chen C."/>
            <person name="Yanf M."/>
            <person name="Daum C."/>
            <person name="Ng V."/>
            <person name="Clum A."/>
            <person name="Steindorff A."/>
            <person name="Ohm R."/>
            <person name="Martin F."/>
            <person name="Silar P."/>
            <person name="Natvig D."/>
            <person name="Lalanne C."/>
            <person name="Gautier V."/>
            <person name="Ament-Velasquez S.L."/>
            <person name="Kruys A."/>
            <person name="Hutchinson M.I."/>
            <person name="Powell A.J."/>
            <person name="Barry K."/>
            <person name="Miller A.N."/>
            <person name="Grigoriev I.V."/>
            <person name="Debuchy R."/>
            <person name="Gladieux P."/>
            <person name="Thoren M.H."/>
            <person name="Johannesson H."/>
        </authorList>
    </citation>
    <scope>NUCLEOTIDE SEQUENCE</scope>
    <source>
        <strain evidence="2">SMH2532-1</strain>
    </source>
</reference>
<protein>
    <recommendedName>
        <fullName evidence="4">SET domain-containing protein</fullName>
    </recommendedName>
</protein>
<evidence type="ECO:0000313" key="3">
    <source>
        <dbReference type="Proteomes" id="UP001174936"/>
    </source>
</evidence>
<dbReference type="EMBL" id="JAULSV010000006">
    <property type="protein sequence ID" value="KAK0641951.1"/>
    <property type="molecule type" value="Genomic_DNA"/>
</dbReference>
<dbReference type="SUPFAM" id="SSF82199">
    <property type="entry name" value="SET domain"/>
    <property type="match status" value="1"/>
</dbReference>
<organism evidence="2 3">
    <name type="scientific">Cercophora newfieldiana</name>
    <dbReference type="NCBI Taxonomy" id="92897"/>
    <lineage>
        <taxon>Eukaryota</taxon>
        <taxon>Fungi</taxon>
        <taxon>Dikarya</taxon>
        <taxon>Ascomycota</taxon>
        <taxon>Pezizomycotina</taxon>
        <taxon>Sordariomycetes</taxon>
        <taxon>Sordariomycetidae</taxon>
        <taxon>Sordariales</taxon>
        <taxon>Lasiosphaeriaceae</taxon>
        <taxon>Cercophora</taxon>
    </lineage>
</organism>
<dbReference type="Proteomes" id="UP001174936">
    <property type="component" value="Unassembled WGS sequence"/>
</dbReference>
<comment type="caution">
    <text evidence="2">The sequence shown here is derived from an EMBL/GenBank/DDBJ whole genome shotgun (WGS) entry which is preliminary data.</text>
</comment>
<dbReference type="GO" id="GO:0005634">
    <property type="term" value="C:nucleus"/>
    <property type="evidence" value="ECO:0007669"/>
    <property type="project" value="TreeGrafter"/>
</dbReference>
<evidence type="ECO:0000256" key="1">
    <source>
        <dbReference type="SAM" id="MobiDB-lite"/>
    </source>
</evidence>
<feature type="region of interest" description="Disordered" evidence="1">
    <location>
        <begin position="1"/>
        <end position="23"/>
    </location>
</feature>
<keyword evidence="3" id="KW-1185">Reference proteome</keyword>
<evidence type="ECO:0000313" key="2">
    <source>
        <dbReference type="EMBL" id="KAK0641951.1"/>
    </source>
</evidence>
<dbReference type="InterPro" id="IPR011990">
    <property type="entry name" value="TPR-like_helical_dom_sf"/>
</dbReference>
<accession>A0AA39XYN1</accession>
<proteinExistence type="predicted"/>
<dbReference type="AlphaFoldDB" id="A0AA39XYN1"/>
<dbReference type="InterPro" id="IPR050869">
    <property type="entry name" value="H3K4_H4K5_MeTrfase"/>
</dbReference>
<dbReference type="CDD" id="cd20071">
    <property type="entry name" value="SET_SMYD"/>
    <property type="match status" value="1"/>
</dbReference>
<name>A0AA39XYN1_9PEZI</name>
<sequence length="409" mass="45262">MPPAAPPANTVDSDDSDDDCGPSPREAFHTNVKLCDEMLKTAKASVELKIRSSSISMGSGLYVNESIDACREIYHSTPLMTAVDAGNTSICHYCLESTTDAFGDTGTGTAGGSKQTATKACTGCNVARFCSKNKQLRVRSLKKIPAGKEITISYVDPGFDVAARREVLQREHFFECNCTCCRVEHKEQVALLKTRQRMAAFKQTQRSIVTLMRNAVFVASNLDTQPQFEDLTAIETRLKTYTKTAFAPAEWPDHFEPLPMARRCLATLYINQEKLVPALRLGLQGKLMSRCVGGPDWVNEMMDLMSILIVAGNIPPDSPLYQDKGFPTMHHTHAITYGYFYKVCEEAGKVFGYDSAYTKSIRETFSRLIERKPGARPGSREFAAEFEEGQKRVLAWAGVPEEFGLTLSA</sequence>
<dbReference type="Gene3D" id="2.170.270.10">
    <property type="entry name" value="SET domain"/>
    <property type="match status" value="1"/>
</dbReference>